<reference evidence="1" key="2">
    <citation type="journal article" date="2015" name="Data Brief">
        <title>Shoot transcriptome of the giant reed, Arundo donax.</title>
        <authorList>
            <person name="Barrero R.A."/>
            <person name="Guerrero F.D."/>
            <person name="Moolhuijzen P."/>
            <person name="Goolsby J.A."/>
            <person name="Tidwell J."/>
            <person name="Bellgard S.E."/>
            <person name="Bellgard M.I."/>
        </authorList>
    </citation>
    <scope>NUCLEOTIDE SEQUENCE</scope>
    <source>
        <tissue evidence="1">Shoot tissue taken approximately 20 cm above the soil surface</tissue>
    </source>
</reference>
<dbReference type="AlphaFoldDB" id="A0A0A9BUI7"/>
<accession>A0A0A9BUI7</accession>
<organism evidence="1">
    <name type="scientific">Arundo donax</name>
    <name type="common">Giant reed</name>
    <name type="synonym">Donax arundinaceus</name>
    <dbReference type="NCBI Taxonomy" id="35708"/>
    <lineage>
        <taxon>Eukaryota</taxon>
        <taxon>Viridiplantae</taxon>
        <taxon>Streptophyta</taxon>
        <taxon>Embryophyta</taxon>
        <taxon>Tracheophyta</taxon>
        <taxon>Spermatophyta</taxon>
        <taxon>Magnoliopsida</taxon>
        <taxon>Liliopsida</taxon>
        <taxon>Poales</taxon>
        <taxon>Poaceae</taxon>
        <taxon>PACMAD clade</taxon>
        <taxon>Arundinoideae</taxon>
        <taxon>Arundineae</taxon>
        <taxon>Arundo</taxon>
    </lineage>
</organism>
<sequence>MAPLALGVNDIDKRTERNYHAPSSFQKEKKKLSSPFYMLTLQLHMKLGGRGQCFSVLHRLIPNSRPTSQVTNFRVKCKGSSKIAPSFQITFC</sequence>
<evidence type="ECO:0000313" key="1">
    <source>
        <dbReference type="EMBL" id="JAD62927.1"/>
    </source>
</evidence>
<reference evidence="1" key="1">
    <citation type="submission" date="2014-09" db="EMBL/GenBank/DDBJ databases">
        <authorList>
            <person name="Magalhaes I.L.F."/>
            <person name="Oliveira U."/>
            <person name="Santos F.R."/>
            <person name="Vidigal T.H.D.A."/>
            <person name="Brescovit A.D."/>
            <person name="Santos A.J."/>
        </authorList>
    </citation>
    <scope>NUCLEOTIDE SEQUENCE</scope>
    <source>
        <tissue evidence="1">Shoot tissue taken approximately 20 cm above the soil surface</tissue>
    </source>
</reference>
<name>A0A0A9BUI7_ARUDO</name>
<dbReference type="EMBL" id="GBRH01234968">
    <property type="protein sequence ID" value="JAD62927.1"/>
    <property type="molecule type" value="Transcribed_RNA"/>
</dbReference>
<proteinExistence type="predicted"/>
<protein>
    <submittedName>
        <fullName evidence="1">Uncharacterized protein</fullName>
    </submittedName>
</protein>